<sequence length="433" mass="48607">MNTARLHQRFLLCTGADTDTRKIRKNSMFFALQGGNFNGNEFAEEALIKGARYVVVDDKRFVKNKEEFILVKNVLETLQKLAIFHRNYLGIPILAITGSNGKTTTKELVNAVLSRKYKTIATTGNLNNHIGVPLTLLSMDDQTEFGIVEMGANHQLEIEFLCTIANPDYGYITNFGKAHLEGFGGVEGVIKGKSELYKFLQEKHKLIFLNLDDEIQRKHEGYNHTFSFGTTKAADVKLEYQPGLPFAQLNFNNTVFKSKLTGSYNATNMAAALCIGLYFKVEFSEIQKAIENYTPENNRSQIIQTGTNTIIMDAYNANPTSMHAALENFKSLKTDKQKIAILGDMFELGSAAATEHQVIANYVKNSDFSESYLVGTNFKNTDSNGNLIFRFRDTDHLIEHLKGSNFQNCYFLIKGSRGMALEKALESIQKNDL</sequence>
<evidence type="ECO:0000256" key="1">
    <source>
        <dbReference type="ARBA" id="ARBA00022490"/>
    </source>
</evidence>
<comment type="similarity">
    <text evidence="10">Belongs to the MurCDEF family. MurF subfamily.</text>
</comment>
<dbReference type="InterPro" id="IPR013221">
    <property type="entry name" value="Mur_ligase_cen"/>
</dbReference>
<comment type="caution">
    <text evidence="15">The sequence shown here is derived from an EMBL/GenBank/DDBJ whole genome shotgun (WGS) entry which is preliminary data.</text>
</comment>
<dbReference type="GO" id="GO:0051301">
    <property type="term" value="P:cell division"/>
    <property type="evidence" value="ECO:0007669"/>
    <property type="project" value="UniProtKB-KW"/>
</dbReference>
<dbReference type="InterPro" id="IPR000713">
    <property type="entry name" value="Mur_ligase_N"/>
</dbReference>
<dbReference type="Gene3D" id="3.90.190.20">
    <property type="entry name" value="Mur ligase, C-terminal domain"/>
    <property type="match status" value="1"/>
</dbReference>
<dbReference type="Gene3D" id="3.40.1390.10">
    <property type="entry name" value="MurE/MurF, N-terminal domain"/>
    <property type="match status" value="1"/>
</dbReference>
<feature type="domain" description="Mur ligase N-terminal catalytic" evidence="12">
    <location>
        <begin position="18"/>
        <end position="83"/>
    </location>
</feature>
<dbReference type="GO" id="GO:0008766">
    <property type="term" value="F:UDP-N-acetylmuramoylalanyl-D-glutamyl-2,6-diaminopimelate-D-alanyl-D-alanine ligase activity"/>
    <property type="evidence" value="ECO:0007669"/>
    <property type="project" value="RHEA"/>
</dbReference>
<dbReference type="Pfam" id="PF02875">
    <property type="entry name" value="Mur_ligase_C"/>
    <property type="match status" value="1"/>
</dbReference>
<dbReference type="HAMAP" id="MF_02019">
    <property type="entry name" value="MurF"/>
    <property type="match status" value="1"/>
</dbReference>
<dbReference type="Proteomes" id="UP000315131">
    <property type="component" value="Unassembled WGS sequence"/>
</dbReference>
<accession>A0A550I465</accession>
<evidence type="ECO:0000256" key="6">
    <source>
        <dbReference type="ARBA" id="ARBA00022960"/>
    </source>
</evidence>
<keyword evidence="3 10" id="KW-0132">Cell division</keyword>
<keyword evidence="4 10" id="KW-0547">Nucleotide-binding</keyword>
<evidence type="ECO:0000256" key="10">
    <source>
        <dbReference type="HAMAP-Rule" id="MF_02019"/>
    </source>
</evidence>
<dbReference type="InterPro" id="IPR036615">
    <property type="entry name" value="Mur_ligase_C_dom_sf"/>
</dbReference>
<dbReference type="SUPFAM" id="SSF53244">
    <property type="entry name" value="MurD-like peptide ligases, peptide-binding domain"/>
    <property type="match status" value="1"/>
</dbReference>
<dbReference type="InterPro" id="IPR004101">
    <property type="entry name" value="Mur_ligase_C"/>
</dbReference>
<dbReference type="InterPro" id="IPR005863">
    <property type="entry name" value="UDP-N-AcMur_synth"/>
</dbReference>
<evidence type="ECO:0000256" key="2">
    <source>
        <dbReference type="ARBA" id="ARBA00022598"/>
    </source>
</evidence>
<evidence type="ECO:0000259" key="13">
    <source>
        <dbReference type="Pfam" id="PF02875"/>
    </source>
</evidence>
<dbReference type="GO" id="GO:0047480">
    <property type="term" value="F:UDP-N-acetylmuramoyl-tripeptide-D-alanyl-D-alanine ligase activity"/>
    <property type="evidence" value="ECO:0007669"/>
    <property type="project" value="UniProtKB-UniRule"/>
</dbReference>
<evidence type="ECO:0000256" key="5">
    <source>
        <dbReference type="ARBA" id="ARBA00022840"/>
    </source>
</evidence>
<evidence type="ECO:0000256" key="4">
    <source>
        <dbReference type="ARBA" id="ARBA00022741"/>
    </source>
</evidence>
<organism evidence="15 16">
    <name type="scientific">Christiangramia sabulilitoris</name>
    <dbReference type="NCBI Taxonomy" id="2583991"/>
    <lineage>
        <taxon>Bacteria</taxon>
        <taxon>Pseudomonadati</taxon>
        <taxon>Bacteroidota</taxon>
        <taxon>Flavobacteriia</taxon>
        <taxon>Flavobacteriales</taxon>
        <taxon>Flavobacteriaceae</taxon>
        <taxon>Christiangramia</taxon>
    </lineage>
</organism>
<feature type="binding site" evidence="10">
    <location>
        <begin position="98"/>
        <end position="104"/>
    </location>
    <ligand>
        <name>ATP</name>
        <dbReference type="ChEBI" id="CHEBI:30616"/>
    </ligand>
</feature>
<evidence type="ECO:0000256" key="11">
    <source>
        <dbReference type="RuleBase" id="RU004136"/>
    </source>
</evidence>
<dbReference type="SUPFAM" id="SSF53623">
    <property type="entry name" value="MurD-like peptide ligases, catalytic domain"/>
    <property type="match status" value="1"/>
</dbReference>
<dbReference type="InterPro" id="IPR036565">
    <property type="entry name" value="Mur-like_cat_sf"/>
</dbReference>
<evidence type="ECO:0000313" key="15">
    <source>
        <dbReference type="EMBL" id="TRO65739.1"/>
    </source>
</evidence>
<reference evidence="15 16" key="1">
    <citation type="submission" date="2019-06" db="EMBL/GenBank/DDBJ databases">
        <title>Gramella sabulilitoris sp. nov., isolated from a marine sand.</title>
        <authorList>
            <person name="Yoon J.-H."/>
        </authorList>
    </citation>
    <scope>NUCLEOTIDE SEQUENCE [LARGE SCALE GENOMIC DNA]</scope>
    <source>
        <strain evidence="15 16">HSMS-1</strain>
    </source>
</reference>
<dbReference type="OrthoDB" id="9801978at2"/>
<dbReference type="PANTHER" id="PTHR43024">
    <property type="entry name" value="UDP-N-ACETYLMURAMOYL-TRIPEPTIDE--D-ALANYL-D-ALANINE LIGASE"/>
    <property type="match status" value="1"/>
</dbReference>
<dbReference type="Pfam" id="PF08245">
    <property type="entry name" value="Mur_ligase_M"/>
    <property type="match status" value="1"/>
</dbReference>
<dbReference type="SUPFAM" id="SSF63418">
    <property type="entry name" value="MurE/MurF N-terminal domain"/>
    <property type="match status" value="1"/>
</dbReference>
<evidence type="ECO:0000313" key="16">
    <source>
        <dbReference type="Proteomes" id="UP000315131"/>
    </source>
</evidence>
<dbReference type="EMBL" id="VHSF01000002">
    <property type="protein sequence ID" value="TRO65739.1"/>
    <property type="molecule type" value="Genomic_DNA"/>
</dbReference>
<dbReference type="GO" id="GO:0071555">
    <property type="term" value="P:cell wall organization"/>
    <property type="evidence" value="ECO:0007669"/>
    <property type="project" value="UniProtKB-KW"/>
</dbReference>
<evidence type="ECO:0000259" key="12">
    <source>
        <dbReference type="Pfam" id="PF01225"/>
    </source>
</evidence>
<feature type="domain" description="Mur ligase C-terminal" evidence="13">
    <location>
        <begin position="299"/>
        <end position="432"/>
    </location>
</feature>
<evidence type="ECO:0000256" key="9">
    <source>
        <dbReference type="ARBA" id="ARBA00023316"/>
    </source>
</evidence>
<proteinExistence type="inferred from homology"/>
<keyword evidence="6 10" id="KW-0133">Cell shape</keyword>
<protein>
    <recommendedName>
        <fullName evidence="10 11">UDP-N-acetylmuramoyl-tripeptide--D-alanyl-D-alanine ligase</fullName>
        <ecNumber evidence="10 11">6.3.2.10</ecNumber>
    </recommendedName>
    <alternativeName>
        <fullName evidence="10">D-alanyl-D-alanine-adding enzyme</fullName>
    </alternativeName>
</protein>
<dbReference type="GO" id="GO:0005737">
    <property type="term" value="C:cytoplasm"/>
    <property type="evidence" value="ECO:0007669"/>
    <property type="project" value="UniProtKB-SubCell"/>
</dbReference>
<comment type="function">
    <text evidence="10 11">Involved in cell wall formation. Catalyzes the final step in the synthesis of UDP-N-acetylmuramoyl-pentapeptide, the precursor of murein.</text>
</comment>
<keyword evidence="16" id="KW-1185">Reference proteome</keyword>
<keyword evidence="1 10" id="KW-0963">Cytoplasm</keyword>
<dbReference type="GO" id="GO:0008360">
    <property type="term" value="P:regulation of cell shape"/>
    <property type="evidence" value="ECO:0007669"/>
    <property type="project" value="UniProtKB-KW"/>
</dbReference>
<keyword evidence="9 10" id="KW-0961">Cell wall biogenesis/degradation</keyword>
<dbReference type="GO" id="GO:0009252">
    <property type="term" value="P:peptidoglycan biosynthetic process"/>
    <property type="evidence" value="ECO:0007669"/>
    <property type="project" value="UniProtKB-UniRule"/>
</dbReference>
<evidence type="ECO:0000256" key="3">
    <source>
        <dbReference type="ARBA" id="ARBA00022618"/>
    </source>
</evidence>
<dbReference type="AlphaFoldDB" id="A0A550I465"/>
<comment type="subcellular location">
    <subcellularLocation>
        <location evidence="10 11">Cytoplasm</location>
    </subcellularLocation>
</comment>
<keyword evidence="5 10" id="KW-0067">ATP-binding</keyword>
<dbReference type="InterPro" id="IPR035911">
    <property type="entry name" value="MurE/MurF_N"/>
</dbReference>
<feature type="domain" description="Mur ligase central" evidence="14">
    <location>
        <begin position="96"/>
        <end position="275"/>
    </location>
</feature>
<evidence type="ECO:0000256" key="8">
    <source>
        <dbReference type="ARBA" id="ARBA00023306"/>
    </source>
</evidence>
<dbReference type="Gene3D" id="3.40.1190.10">
    <property type="entry name" value="Mur-like, catalytic domain"/>
    <property type="match status" value="1"/>
</dbReference>
<keyword evidence="8 10" id="KW-0131">Cell cycle</keyword>
<dbReference type="PANTHER" id="PTHR43024:SF1">
    <property type="entry name" value="UDP-N-ACETYLMURAMOYL-TRIPEPTIDE--D-ALANYL-D-ALANINE LIGASE"/>
    <property type="match status" value="1"/>
</dbReference>
<dbReference type="NCBIfam" id="TIGR01143">
    <property type="entry name" value="murF"/>
    <property type="match status" value="1"/>
</dbReference>
<dbReference type="UniPathway" id="UPA00219"/>
<dbReference type="RefSeq" id="WP_143411039.1">
    <property type="nucleotide sequence ID" value="NZ_VHSF01000002.1"/>
</dbReference>
<gene>
    <name evidence="10" type="primary">murF</name>
    <name evidence="15" type="ORF">FGM01_10110</name>
</gene>
<keyword evidence="7 10" id="KW-0573">Peptidoglycan synthesis</keyword>
<keyword evidence="2 10" id="KW-0436">Ligase</keyword>
<dbReference type="InterPro" id="IPR051046">
    <property type="entry name" value="MurCDEF_CellWall_CoF430Synth"/>
</dbReference>
<evidence type="ECO:0000259" key="14">
    <source>
        <dbReference type="Pfam" id="PF08245"/>
    </source>
</evidence>
<name>A0A550I465_9FLAO</name>
<comment type="pathway">
    <text evidence="10 11">Cell wall biogenesis; peptidoglycan biosynthesis.</text>
</comment>
<dbReference type="GO" id="GO:0005524">
    <property type="term" value="F:ATP binding"/>
    <property type="evidence" value="ECO:0007669"/>
    <property type="project" value="UniProtKB-UniRule"/>
</dbReference>
<comment type="catalytic activity">
    <reaction evidence="10 11">
        <text>D-alanyl-D-alanine + UDP-N-acetyl-alpha-D-muramoyl-L-alanyl-gamma-D-glutamyl-meso-2,6-diaminopimelate + ATP = UDP-N-acetyl-alpha-D-muramoyl-L-alanyl-gamma-D-glutamyl-meso-2,6-diaminopimeloyl-D-alanyl-D-alanine + ADP + phosphate + H(+)</text>
        <dbReference type="Rhea" id="RHEA:28374"/>
        <dbReference type="ChEBI" id="CHEBI:15378"/>
        <dbReference type="ChEBI" id="CHEBI:30616"/>
        <dbReference type="ChEBI" id="CHEBI:43474"/>
        <dbReference type="ChEBI" id="CHEBI:57822"/>
        <dbReference type="ChEBI" id="CHEBI:61386"/>
        <dbReference type="ChEBI" id="CHEBI:83905"/>
        <dbReference type="ChEBI" id="CHEBI:456216"/>
        <dbReference type="EC" id="6.3.2.10"/>
    </reaction>
</comment>
<evidence type="ECO:0000256" key="7">
    <source>
        <dbReference type="ARBA" id="ARBA00022984"/>
    </source>
</evidence>
<dbReference type="Pfam" id="PF01225">
    <property type="entry name" value="Mur_ligase"/>
    <property type="match status" value="1"/>
</dbReference>
<dbReference type="EC" id="6.3.2.10" evidence="10 11"/>